<evidence type="ECO:0000256" key="3">
    <source>
        <dbReference type="ARBA" id="ARBA00023163"/>
    </source>
</evidence>
<dbReference type="EMBL" id="CP032382">
    <property type="protein sequence ID" value="AYB30985.1"/>
    <property type="molecule type" value="Genomic_DNA"/>
</dbReference>
<protein>
    <submittedName>
        <fullName evidence="5">AraC family transcriptional regulator</fullName>
    </submittedName>
</protein>
<dbReference type="GO" id="GO:0003700">
    <property type="term" value="F:DNA-binding transcription factor activity"/>
    <property type="evidence" value="ECO:0007669"/>
    <property type="project" value="InterPro"/>
</dbReference>
<accession>A0A385SM20</accession>
<keyword evidence="2" id="KW-0238">DNA-binding</keyword>
<dbReference type="GO" id="GO:0043565">
    <property type="term" value="F:sequence-specific DNA binding"/>
    <property type="evidence" value="ECO:0007669"/>
    <property type="project" value="InterPro"/>
</dbReference>
<keyword evidence="1" id="KW-0805">Transcription regulation</keyword>
<dbReference type="RefSeq" id="WP_119754279.1">
    <property type="nucleotide sequence ID" value="NZ_CP032382.1"/>
</dbReference>
<gene>
    <name evidence="5" type="ORF">D4L85_10515</name>
</gene>
<dbReference type="SMART" id="SM00342">
    <property type="entry name" value="HTH_ARAC"/>
    <property type="match status" value="1"/>
</dbReference>
<evidence type="ECO:0000313" key="5">
    <source>
        <dbReference type="EMBL" id="AYB30985.1"/>
    </source>
</evidence>
<dbReference type="Proteomes" id="UP000266183">
    <property type="component" value="Chromosome"/>
</dbReference>
<proteinExistence type="predicted"/>
<dbReference type="Gene3D" id="1.10.10.60">
    <property type="entry name" value="Homeodomain-like"/>
    <property type="match status" value="1"/>
</dbReference>
<reference evidence="6" key="1">
    <citation type="submission" date="2018-09" db="EMBL/GenBank/DDBJ databases">
        <title>Chryseolinea sp. KIS68-18 isolated from soil.</title>
        <authorList>
            <person name="Weon H.-Y."/>
            <person name="Kwon S.-W."/>
            <person name="Lee S.A."/>
        </authorList>
    </citation>
    <scope>NUCLEOTIDE SEQUENCE [LARGE SCALE GENOMIC DNA]</scope>
    <source>
        <strain evidence="6">KIS68-18</strain>
    </source>
</reference>
<name>A0A385SM20_9BACT</name>
<dbReference type="AlphaFoldDB" id="A0A385SM20"/>
<organism evidence="5 6">
    <name type="scientific">Chryseolinea soli</name>
    <dbReference type="NCBI Taxonomy" id="2321403"/>
    <lineage>
        <taxon>Bacteria</taxon>
        <taxon>Pseudomonadati</taxon>
        <taxon>Bacteroidota</taxon>
        <taxon>Cytophagia</taxon>
        <taxon>Cytophagales</taxon>
        <taxon>Fulvivirgaceae</taxon>
        <taxon>Chryseolinea</taxon>
    </lineage>
</organism>
<evidence type="ECO:0000313" key="6">
    <source>
        <dbReference type="Proteomes" id="UP000266183"/>
    </source>
</evidence>
<sequence>MKETAISACYISPSPSTEQFIPDHCFMYLVSGAMLVYDGSKEYKLAPGHYGIGRRNHLAKYTKQTINGAFKKIYILFEQEFLVAFNDSYRFLPRGKKTVDAIMPLKKNELVENFVRSLMPYFNEKGVIEKDFLNIKRTELLLILLKANPELADILFDFGDPEKIDLEKFMNRNYKFNVSIERFAYLTGRSLSAFKRDFEKIFKATPSHWLVQKRLEEAHYLIDKKHKRPSDVYLDLGFENFSHFSFAFKKLFGHPPTQLNKAKKGRSPK</sequence>
<evidence type="ECO:0000256" key="1">
    <source>
        <dbReference type="ARBA" id="ARBA00023015"/>
    </source>
</evidence>
<dbReference type="SUPFAM" id="SSF46689">
    <property type="entry name" value="Homeodomain-like"/>
    <property type="match status" value="1"/>
</dbReference>
<dbReference type="PANTHER" id="PTHR43280:SF2">
    <property type="entry name" value="HTH-TYPE TRANSCRIPTIONAL REGULATOR EXSA"/>
    <property type="match status" value="1"/>
</dbReference>
<dbReference type="Pfam" id="PF22200">
    <property type="entry name" value="ExsA_N"/>
    <property type="match status" value="1"/>
</dbReference>
<dbReference type="PROSITE" id="PS01124">
    <property type="entry name" value="HTH_ARAC_FAMILY_2"/>
    <property type="match status" value="1"/>
</dbReference>
<dbReference type="OrthoDB" id="4480133at2"/>
<keyword evidence="3" id="KW-0804">Transcription</keyword>
<dbReference type="PANTHER" id="PTHR43280">
    <property type="entry name" value="ARAC-FAMILY TRANSCRIPTIONAL REGULATOR"/>
    <property type="match status" value="1"/>
</dbReference>
<dbReference type="KEGG" id="chk:D4L85_10515"/>
<dbReference type="InterPro" id="IPR018060">
    <property type="entry name" value="HTH_AraC"/>
</dbReference>
<dbReference type="InterPro" id="IPR009057">
    <property type="entry name" value="Homeodomain-like_sf"/>
</dbReference>
<feature type="domain" description="HTH araC/xylS-type" evidence="4">
    <location>
        <begin position="164"/>
        <end position="262"/>
    </location>
</feature>
<evidence type="ECO:0000259" key="4">
    <source>
        <dbReference type="PROSITE" id="PS01124"/>
    </source>
</evidence>
<evidence type="ECO:0000256" key="2">
    <source>
        <dbReference type="ARBA" id="ARBA00023125"/>
    </source>
</evidence>
<dbReference type="InterPro" id="IPR054015">
    <property type="entry name" value="ExsA-like_N"/>
</dbReference>
<dbReference type="Pfam" id="PF12833">
    <property type="entry name" value="HTH_18"/>
    <property type="match status" value="1"/>
</dbReference>
<keyword evidence="6" id="KW-1185">Reference proteome</keyword>